<evidence type="ECO:0000313" key="3">
    <source>
        <dbReference type="Proteomes" id="UP000295252"/>
    </source>
</evidence>
<dbReference type="InterPro" id="IPR045272">
    <property type="entry name" value="ANXUR1/2-like"/>
</dbReference>
<dbReference type="FunFam" id="2.60.120.430:FF:000003">
    <property type="entry name" value="FERONIA receptor-like kinase"/>
    <property type="match status" value="1"/>
</dbReference>
<feature type="chain" id="PRO_5001659043" evidence="1">
    <location>
        <begin position="20"/>
        <end position="132"/>
    </location>
</feature>
<accession>A0A068VP22</accession>
<name>A0A068VP22_COFCA</name>
<feature type="signal peptide" evidence="1">
    <location>
        <begin position="1"/>
        <end position="19"/>
    </location>
</feature>
<gene>
    <name evidence="2" type="ORF">GSCOC_T00012268001</name>
</gene>
<proteinExistence type="predicted"/>
<dbReference type="InParanoid" id="A0A068VP22"/>
<dbReference type="Proteomes" id="UP000295252">
    <property type="component" value="Unassembled WGS sequence"/>
</dbReference>
<evidence type="ECO:0000256" key="1">
    <source>
        <dbReference type="SAM" id="SignalP"/>
    </source>
</evidence>
<dbReference type="EMBL" id="HG743318">
    <property type="protein sequence ID" value="CDP21458.1"/>
    <property type="molecule type" value="Genomic_DNA"/>
</dbReference>
<dbReference type="PhylomeDB" id="A0A068VP22"/>
<dbReference type="Gramene" id="CDP21458">
    <property type="protein sequence ID" value="CDP21458"/>
    <property type="gene ID" value="GSCOC_T00012268001"/>
</dbReference>
<keyword evidence="3" id="KW-1185">Reference proteome</keyword>
<dbReference type="GO" id="GO:0004714">
    <property type="term" value="F:transmembrane receptor protein tyrosine kinase activity"/>
    <property type="evidence" value="ECO:0007669"/>
    <property type="project" value="InterPro"/>
</dbReference>
<keyword evidence="1" id="KW-0732">Signal</keyword>
<dbReference type="PANTHER" id="PTHR34590">
    <property type="entry name" value="OS03G0124300 PROTEIN-RELATED"/>
    <property type="match status" value="1"/>
</dbReference>
<dbReference type="OMA" id="PYETARV"/>
<protein>
    <submittedName>
        <fullName evidence="2">DH200=94 genomic scaffold, scaffold_4234</fullName>
    </submittedName>
</protein>
<organism evidence="2 3">
    <name type="scientific">Coffea canephora</name>
    <name type="common">Robusta coffee</name>
    <dbReference type="NCBI Taxonomy" id="49390"/>
    <lineage>
        <taxon>Eukaryota</taxon>
        <taxon>Viridiplantae</taxon>
        <taxon>Streptophyta</taxon>
        <taxon>Embryophyta</taxon>
        <taxon>Tracheophyta</taxon>
        <taxon>Spermatophyta</taxon>
        <taxon>Magnoliopsida</taxon>
        <taxon>eudicotyledons</taxon>
        <taxon>Gunneridae</taxon>
        <taxon>Pentapetalae</taxon>
        <taxon>asterids</taxon>
        <taxon>lamiids</taxon>
        <taxon>Gentianales</taxon>
        <taxon>Rubiaceae</taxon>
        <taxon>Ixoroideae</taxon>
        <taxon>Gardenieae complex</taxon>
        <taxon>Bertiereae - Coffeeae clade</taxon>
        <taxon>Coffeeae</taxon>
        <taxon>Coffea</taxon>
    </lineage>
</organism>
<reference evidence="3" key="1">
    <citation type="journal article" date="2014" name="Science">
        <title>The coffee genome provides insight into the convergent evolution of caffeine biosynthesis.</title>
        <authorList>
            <person name="Denoeud F."/>
            <person name="Carretero-Paulet L."/>
            <person name="Dereeper A."/>
            <person name="Droc G."/>
            <person name="Guyot R."/>
            <person name="Pietrella M."/>
            <person name="Zheng C."/>
            <person name="Alberti A."/>
            <person name="Anthony F."/>
            <person name="Aprea G."/>
            <person name="Aury J.M."/>
            <person name="Bento P."/>
            <person name="Bernard M."/>
            <person name="Bocs S."/>
            <person name="Campa C."/>
            <person name="Cenci A."/>
            <person name="Combes M.C."/>
            <person name="Crouzillat D."/>
            <person name="Da Silva C."/>
            <person name="Daddiego L."/>
            <person name="De Bellis F."/>
            <person name="Dussert S."/>
            <person name="Garsmeur O."/>
            <person name="Gayraud T."/>
            <person name="Guignon V."/>
            <person name="Jahn K."/>
            <person name="Jamilloux V."/>
            <person name="Joet T."/>
            <person name="Labadie K."/>
            <person name="Lan T."/>
            <person name="Leclercq J."/>
            <person name="Lepelley M."/>
            <person name="Leroy T."/>
            <person name="Li L.T."/>
            <person name="Librado P."/>
            <person name="Lopez L."/>
            <person name="Munoz A."/>
            <person name="Noel B."/>
            <person name="Pallavicini A."/>
            <person name="Perrotta G."/>
            <person name="Poncet V."/>
            <person name="Pot D."/>
            <person name="Priyono X."/>
            <person name="Rigoreau M."/>
            <person name="Rouard M."/>
            <person name="Rozas J."/>
            <person name="Tranchant-Dubreuil C."/>
            <person name="VanBuren R."/>
            <person name="Zhang Q."/>
            <person name="Andrade A.C."/>
            <person name="Argout X."/>
            <person name="Bertrand B."/>
            <person name="de Kochko A."/>
            <person name="Graziosi G."/>
            <person name="Henry R.J."/>
            <person name="Jayarama X."/>
            <person name="Ming R."/>
            <person name="Nagai C."/>
            <person name="Rounsley S."/>
            <person name="Sankoff D."/>
            <person name="Giuliano G."/>
            <person name="Albert V.A."/>
            <person name="Wincker P."/>
            <person name="Lashermes P."/>
        </authorList>
    </citation>
    <scope>NUCLEOTIDE SEQUENCE [LARGE SCALE GENOMIC DNA]</scope>
    <source>
        <strain evidence="3">cv. DH200-94</strain>
    </source>
</reference>
<dbReference type="Gene3D" id="2.60.120.430">
    <property type="entry name" value="Galactose-binding lectin"/>
    <property type="match status" value="1"/>
</dbReference>
<evidence type="ECO:0000313" key="2">
    <source>
        <dbReference type="EMBL" id="CDP21458.1"/>
    </source>
</evidence>
<dbReference type="OrthoDB" id="1720310at2759"/>
<dbReference type="PANTHER" id="PTHR34590:SF5">
    <property type="entry name" value="OS04G0586500 PROTEIN"/>
    <property type="match status" value="1"/>
</dbReference>
<sequence length="132" mass="14334">MFTLLVYLCFLFNLLLVIASTGSTPPYTPTDYILISCGSSSNSTSVDGRKWDGDVGSKFSPNDMANISSAVTATELGPSVSRAPFSSARIIRSQFSYTFPVSLGKKFLRLYFYPTSYSGGLNTTESFFNVNG</sequence>
<dbReference type="AlphaFoldDB" id="A0A068VP22"/>
<dbReference type="STRING" id="49390.A0A068VP22"/>